<dbReference type="InterPro" id="IPR004358">
    <property type="entry name" value="Sig_transdc_His_kin-like_C"/>
</dbReference>
<feature type="transmembrane region" description="Helical" evidence="7">
    <location>
        <begin position="57"/>
        <end position="78"/>
    </location>
</feature>
<evidence type="ECO:0000256" key="2">
    <source>
        <dbReference type="ARBA" id="ARBA00012438"/>
    </source>
</evidence>
<dbReference type="CDD" id="cd00075">
    <property type="entry name" value="HATPase"/>
    <property type="match status" value="1"/>
</dbReference>
<name>A0A0W8G1N5_9ZZZZ</name>
<dbReference type="PROSITE" id="PS50109">
    <property type="entry name" value="HIS_KIN"/>
    <property type="match status" value="1"/>
</dbReference>
<evidence type="ECO:0000256" key="7">
    <source>
        <dbReference type="SAM" id="Phobius"/>
    </source>
</evidence>
<organism evidence="9">
    <name type="scientific">hydrocarbon metagenome</name>
    <dbReference type="NCBI Taxonomy" id="938273"/>
    <lineage>
        <taxon>unclassified sequences</taxon>
        <taxon>metagenomes</taxon>
        <taxon>ecological metagenomes</taxon>
    </lineage>
</organism>
<keyword evidence="7" id="KW-1133">Transmembrane helix</keyword>
<dbReference type="Gene3D" id="3.30.565.10">
    <property type="entry name" value="Histidine kinase-like ATPase, C-terminal domain"/>
    <property type="match status" value="1"/>
</dbReference>
<dbReference type="InterPro" id="IPR003594">
    <property type="entry name" value="HATPase_dom"/>
</dbReference>
<dbReference type="InterPro" id="IPR003661">
    <property type="entry name" value="HisK_dim/P_dom"/>
</dbReference>
<dbReference type="EC" id="2.7.13.3" evidence="2"/>
<evidence type="ECO:0000256" key="6">
    <source>
        <dbReference type="ARBA" id="ARBA00023012"/>
    </source>
</evidence>
<dbReference type="Pfam" id="PF00512">
    <property type="entry name" value="HisKA"/>
    <property type="match status" value="1"/>
</dbReference>
<dbReference type="GO" id="GO:0005886">
    <property type="term" value="C:plasma membrane"/>
    <property type="evidence" value="ECO:0007669"/>
    <property type="project" value="TreeGrafter"/>
</dbReference>
<proteinExistence type="predicted"/>
<dbReference type="PANTHER" id="PTHR45453:SF1">
    <property type="entry name" value="PHOSPHATE REGULON SENSOR PROTEIN PHOR"/>
    <property type="match status" value="1"/>
</dbReference>
<dbReference type="AlphaFoldDB" id="A0A0W8G1N5"/>
<evidence type="ECO:0000256" key="3">
    <source>
        <dbReference type="ARBA" id="ARBA00022553"/>
    </source>
</evidence>
<dbReference type="GO" id="GO:0000155">
    <property type="term" value="F:phosphorelay sensor kinase activity"/>
    <property type="evidence" value="ECO:0007669"/>
    <property type="project" value="InterPro"/>
</dbReference>
<keyword evidence="3" id="KW-0597">Phosphoprotein</keyword>
<dbReference type="InterPro" id="IPR050351">
    <property type="entry name" value="BphY/WalK/GraS-like"/>
</dbReference>
<dbReference type="PRINTS" id="PR00344">
    <property type="entry name" value="BCTRLSENSOR"/>
</dbReference>
<feature type="domain" description="Histidine kinase" evidence="8">
    <location>
        <begin position="97"/>
        <end position="314"/>
    </location>
</feature>
<reference evidence="9" key="1">
    <citation type="journal article" date="2015" name="Proc. Natl. Acad. Sci. U.S.A.">
        <title>Networks of energetic and metabolic interactions define dynamics in microbial communities.</title>
        <authorList>
            <person name="Embree M."/>
            <person name="Liu J.K."/>
            <person name="Al-Bassam M.M."/>
            <person name="Zengler K."/>
        </authorList>
    </citation>
    <scope>NUCLEOTIDE SEQUENCE</scope>
</reference>
<dbReference type="Pfam" id="PF02518">
    <property type="entry name" value="HATPase_c"/>
    <property type="match status" value="1"/>
</dbReference>
<dbReference type="CDD" id="cd00082">
    <property type="entry name" value="HisKA"/>
    <property type="match status" value="1"/>
</dbReference>
<feature type="transmembrane region" description="Helical" evidence="7">
    <location>
        <begin position="7"/>
        <end position="31"/>
    </location>
</feature>
<dbReference type="InterPro" id="IPR036890">
    <property type="entry name" value="HATPase_C_sf"/>
</dbReference>
<evidence type="ECO:0000256" key="4">
    <source>
        <dbReference type="ARBA" id="ARBA00022679"/>
    </source>
</evidence>
<dbReference type="FunFam" id="3.30.565.10:FF:000006">
    <property type="entry name" value="Sensor histidine kinase WalK"/>
    <property type="match status" value="1"/>
</dbReference>
<dbReference type="GO" id="GO:0004721">
    <property type="term" value="F:phosphoprotein phosphatase activity"/>
    <property type="evidence" value="ECO:0007669"/>
    <property type="project" value="TreeGrafter"/>
</dbReference>
<keyword evidence="6" id="KW-0902">Two-component regulatory system</keyword>
<sequence>MFRRDSFVFHILIFIAAQIAWLGILGLWIYWYVSNYIIYEKVGEQLSPQLDVYSPNVWIFIGGIILIVGAAFILSILFRNYSLQLKLARLYDNFIGNVTHELKSPLASIQLYLETLKSRNVPEEKQKEFLDYMMKDAGRLNNLINSILDISVLEQKRISHNFNVFNSESVIKKIIAEIAEQVRIPVDSIKIEGTPECEIVVDENALKIVFDNLIDNAIKYSVDGLNIHINLKNQSGKFIIEFSDSGIGIPASELKKIFKKFYRIYSSNIPSVKGTGLGLYWVKEIIKHHGGKISAYSMGENKGATFRIELPIYKVSKRRWLNKLLKFSKKN</sequence>
<keyword evidence="7" id="KW-0812">Transmembrane</keyword>
<keyword evidence="4" id="KW-0808">Transferase</keyword>
<evidence type="ECO:0000259" key="8">
    <source>
        <dbReference type="PROSITE" id="PS50109"/>
    </source>
</evidence>
<accession>A0A0W8G1N5</accession>
<dbReference type="SMART" id="SM00388">
    <property type="entry name" value="HisKA"/>
    <property type="match status" value="1"/>
</dbReference>
<evidence type="ECO:0000313" key="9">
    <source>
        <dbReference type="EMBL" id="KUG26419.1"/>
    </source>
</evidence>
<protein>
    <recommendedName>
        <fullName evidence="2">histidine kinase</fullName>
        <ecNumber evidence="2">2.7.13.3</ecNumber>
    </recommendedName>
</protein>
<dbReference type="PANTHER" id="PTHR45453">
    <property type="entry name" value="PHOSPHATE REGULON SENSOR PROTEIN PHOR"/>
    <property type="match status" value="1"/>
</dbReference>
<evidence type="ECO:0000256" key="1">
    <source>
        <dbReference type="ARBA" id="ARBA00000085"/>
    </source>
</evidence>
<evidence type="ECO:0000256" key="5">
    <source>
        <dbReference type="ARBA" id="ARBA00022777"/>
    </source>
</evidence>
<dbReference type="GO" id="GO:0016036">
    <property type="term" value="P:cellular response to phosphate starvation"/>
    <property type="evidence" value="ECO:0007669"/>
    <property type="project" value="TreeGrafter"/>
</dbReference>
<gene>
    <name evidence="9" type="ORF">ASZ90_003741</name>
</gene>
<dbReference type="SUPFAM" id="SSF47384">
    <property type="entry name" value="Homodimeric domain of signal transducing histidine kinase"/>
    <property type="match status" value="1"/>
</dbReference>
<comment type="caution">
    <text evidence="9">The sequence shown here is derived from an EMBL/GenBank/DDBJ whole genome shotgun (WGS) entry which is preliminary data.</text>
</comment>
<comment type="catalytic activity">
    <reaction evidence="1">
        <text>ATP + protein L-histidine = ADP + protein N-phospho-L-histidine.</text>
        <dbReference type="EC" id="2.7.13.3"/>
    </reaction>
</comment>
<dbReference type="EMBL" id="LNQE01000466">
    <property type="protein sequence ID" value="KUG26419.1"/>
    <property type="molecule type" value="Genomic_DNA"/>
</dbReference>
<keyword evidence="7" id="KW-0472">Membrane</keyword>
<keyword evidence="5 9" id="KW-0418">Kinase</keyword>
<dbReference type="Gene3D" id="1.10.287.130">
    <property type="match status" value="1"/>
</dbReference>
<dbReference type="InterPro" id="IPR005467">
    <property type="entry name" value="His_kinase_dom"/>
</dbReference>
<dbReference type="SUPFAM" id="SSF55874">
    <property type="entry name" value="ATPase domain of HSP90 chaperone/DNA topoisomerase II/histidine kinase"/>
    <property type="match status" value="1"/>
</dbReference>
<dbReference type="InterPro" id="IPR036097">
    <property type="entry name" value="HisK_dim/P_sf"/>
</dbReference>
<dbReference type="SMART" id="SM00387">
    <property type="entry name" value="HATPase_c"/>
    <property type="match status" value="1"/>
</dbReference>